<comment type="catalytic activity">
    <reaction evidence="25">
        <text>a secondary alcohol + NAD(+) = a ketone + NADH + H(+)</text>
        <dbReference type="Rhea" id="RHEA:10740"/>
        <dbReference type="ChEBI" id="CHEBI:15378"/>
        <dbReference type="ChEBI" id="CHEBI:17087"/>
        <dbReference type="ChEBI" id="CHEBI:35681"/>
        <dbReference type="ChEBI" id="CHEBI:57540"/>
        <dbReference type="ChEBI" id="CHEBI:57945"/>
        <dbReference type="EC" id="1.1.1.1"/>
    </reaction>
</comment>
<feature type="domain" description="Cytidyltransferase-like" evidence="39">
    <location>
        <begin position="144"/>
        <end position="286"/>
    </location>
</feature>
<keyword evidence="13" id="KW-0479">Metal-binding</keyword>
<evidence type="ECO:0000256" key="3">
    <source>
        <dbReference type="ARBA" id="ARBA00004496"/>
    </source>
</evidence>
<evidence type="ECO:0000256" key="20">
    <source>
        <dbReference type="ARBA" id="ARBA00023128"/>
    </source>
</evidence>
<dbReference type="InterPro" id="IPR014183">
    <property type="entry name" value="ADH_3"/>
</dbReference>
<evidence type="ECO:0000313" key="41">
    <source>
        <dbReference type="EnsemblMetazoa" id="LLOJ005316-PA"/>
    </source>
</evidence>
<dbReference type="CDD" id="cd02164">
    <property type="entry name" value="PPAT_CoAS"/>
    <property type="match status" value="1"/>
</dbReference>
<evidence type="ECO:0000256" key="10">
    <source>
        <dbReference type="ARBA" id="ARBA00022553"/>
    </source>
</evidence>
<keyword evidence="12" id="KW-0548">Nucleotidyltransferase</keyword>
<keyword evidence="14" id="KW-0547">Nucleotide-binding</keyword>
<comment type="function">
    <text evidence="30">Bifunctional enzyme that catalyzes the fourth and fifth sequential steps of CoA biosynthetic pathway. The fourth reaction is catalyzed by the phosphopantetheine adenylyltransferase, coded by the coaD domain; the fifth reaction is catalyzed by the dephospho-CoA kinase, coded by the coaE domain. May act as a point of CoA biosynthesis regulation.</text>
</comment>
<dbReference type="SUPFAM" id="SSF51735">
    <property type="entry name" value="NAD(P)-binding Rossmann-fold domains"/>
    <property type="match status" value="1"/>
</dbReference>
<dbReference type="InterPro" id="IPR013154">
    <property type="entry name" value="ADH-like_N"/>
</dbReference>
<comment type="similarity">
    <text evidence="34">In the central section; belongs to the eukaryotic CoaD family.</text>
</comment>
<dbReference type="GO" id="GO:0005759">
    <property type="term" value="C:mitochondrial matrix"/>
    <property type="evidence" value="ECO:0007669"/>
    <property type="project" value="UniProtKB-SubCell"/>
</dbReference>
<dbReference type="Gene3D" id="3.40.50.720">
    <property type="entry name" value="NAD(P)-binding Rossmann-like Domain"/>
    <property type="match status" value="1"/>
</dbReference>
<keyword evidence="10" id="KW-0597">Phosphoprotein</keyword>
<evidence type="ECO:0000313" key="42">
    <source>
        <dbReference type="Proteomes" id="UP000092461"/>
    </source>
</evidence>
<evidence type="ECO:0000256" key="2">
    <source>
        <dbReference type="ARBA" id="ARBA00004305"/>
    </source>
</evidence>
<dbReference type="FunFam" id="3.40.50.720:FF:000003">
    <property type="entry name" value="S-(hydroxymethyl)glutathione dehydrogenase"/>
    <property type="match status" value="1"/>
</dbReference>
<dbReference type="EC" id="2.7.1.24" evidence="35"/>
<evidence type="ECO:0000259" key="39">
    <source>
        <dbReference type="Pfam" id="PF01467"/>
    </source>
</evidence>
<name>A0A1B0CL29_LUTLO</name>
<evidence type="ECO:0000256" key="25">
    <source>
        <dbReference type="ARBA" id="ARBA00049164"/>
    </source>
</evidence>
<dbReference type="GO" id="GO:0004595">
    <property type="term" value="F:pantetheine-phosphate adenylyltransferase activity"/>
    <property type="evidence" value="ECO:0007669"/>
    <property type="project" value="UniProtKB-EC"/>
</dbReference>
<keyword evidence="42" id="KW-1185">Reference proteome</keyword>
<dbReference type="GO" id="GO:0005829">
    <property type="term" value="C:cytosol"/>
    <property type="evidence" value="ECO:0007669"/>
    <property type="project" value="TreeGrafter"/>
</dbReference>
<keyword evidence="18" id="KW-0560">Oxidoreductase</keyword>
<evidence type="ECO:0000256" key="26">
    <source>
        <dbReference type="ARBA" id="ARBA00049243"/>
    </source>
</evidence>
<dbReference type="PROSITE" id="PS00059">
    <property type="entry name" value="ADH_ZINC"/>
    <property type="match status" value="2"/>
</dbReference>
<dbReference type="FunFam" id="3.40.50.300:FF:000899">
    <property type="entry name" value="Bifunctional coenzyme A synthase"/>
    <property type="match status" value="1"/>
</dbReference>
<dbReference type="EC" id="1.1.1.1" evidence="8"/>
<evidence type="ECO:0000256" key="23">
    <source>
        <dbReference type="ARBA" id="ARBA00047793"/>
    </source>
</evidence>
<comment type="catalytic activity">
    <reaction evidence="24">
        <text>S-(hydroxymethyl)glutathione + NAD(+) = S-formylglutathione + NADH + H(+)</text>
        <dbReference type="Rhea" id="RHEA:19985"/>
        <dbReference type="ChEBI" id="CHEBI:15378"/>
        <dbReference type="ChEBI" id="CHEBI:57540"/>
        <dbReference type="ChEBI" id="CHEBI:57688"/>
        <dbReference type="ChEBI" id="CHEBI:57945"/>
        <dbReference type="ChEBI" id="CHEBI:58758"/>
        <dbReference type="EC" id="1.1.1.284"/>
    </reaction>
</comment>
<dbReference type="SUPFAM" id="SSF50129">
    <property type="entry name" value="GroES-like"/>
    <property type="match status" value="4"/>
</dbReference>
<dbReference type="EC" id="2.7.7.3" evidence="7"/>
<evidence type="ECO:0000256" key="19">
    <source>
        <dbReference type="ARBA" id="ARBA00023027"/>
    </source>
</evidence>
<dbReference type="PANTHER" id="PTHR43880:SF12">
    <property type="entry name" value="ALCOHOL DEHYDROGENASE CLASS-3"/>
    <property type="match status" value="1"/>
</dbReference>
<dbReference type="InterPro" id="IPR013149">
    <property type="entry name" value="ADH-like_C"/>
</dbReference>
<evidence type="ECO:0000256" key="12">
    <source>
        <dbReference type="ARBA" id="ARBA00022695"/>
    </source>
</evidence>
<dbReference type="Proteomes" id="UP000092461">
    <property type="component" value="Unassembled WGS sequence"/>
</dbReference>
<dbReference type="GO" id="GO:0004022">
    <property type="term" value="F:alcohol dehydrogenase (NAD+) activity"/>
    <property type="evidence" value="ECO:0007669"/>
    <property type="project" value="UniProtKB-EC"/>
</dbReference>
<evidence type="ECO:0000256" key="34">
    <source>
        <dbReference type="ARBA" id="ARBA00061673"/>
    </source>
</evidence>
<evidence type="ECO:0000256" key="27">
    <source>
        <dbReference type="ARBA" id="ARBA00051310"/>
    </source>
</evidence>
<dbReference type="EC" id="1.1.1.284" evidence="6"/>
<evidence type="ECO:0000256" key="37">
    <source>
        <dbReference type="ARBA" id="ARBA00074845"/>
    </source>
</evidence>
<evidence type="ECO:0000256" key="5">
    <source>
        <dbReference type="ARBA" id="ARBA00011245"/>
    </source>
</evidence>
<evidence type="ECO:0000256" key="1">
    <source>
        <dbReference type="ARBA" id="ARBA00001947"/>
    </source>
</evidence>
<dbReference type="InterPro" id="IPR001977">
    <property type="entry name" value="Depp_CoAkinase"/>
</dbReference>
<dbReference type="GO" id="GO:0015937">
    <property type="term" value="P:coenzyme A biosynthetic process"/>
    <property type="evidence" value="ECO:0007669"/>
    <property type="project" value="InterPro"/>
</dbReference>
<dbReference type="CDD" id="cd02022">
    <property type="entry name" value="DPCK"/>
    <property type="match status" value="1"/>
</dbReference>
<dbReference type="GO" id="GO:0005524">
    <property type="term" value="F:ATP binding"/>
    <property type="evidence" value="ECO:0007669"/>
    <property type="project" value="UniProtKB-KW"/>
</dbReference>
<dbReference type="EMBL" id="AJWK01016862">
    <property type="status" value="NOT_ANNOTATED_CDS"/>
    <property type="molecule type" value="Genomic_DNA"/>
</dbReference>
<evidence type="ECO:0000256" key="7">
    <source>
        <dbReference type="ARBA" id="ARBA00012392"/>
    </source>
</evidence>
<evidence type="ECO:0000256" key="18">
    <source>
        <dbReference type="ARBA" id="ARBA00023002"/>
    </source>
</evidence>
<comment type="cofactor">
    <cofactor evidence="1">
        <name>Zn(2+)</name>
        <dbReference type="ChEBI" id="CHEBI:29105"/>
    </cofactor>
</comment>
<dbReference type="FunFam" id="3.90.180.10:FF:000001">
    <property type="entry name" value="S-(hydroxymethyl)glutathione dehydrogenase"/>
    <property type="match status" value="1"/>
</dbReference>
<dbReference type="Pfam" id="PF01121">
    <property type="entry name" value="CoaE"/>
    <property type="match status" value="1"/>
</dbReference>
<dbReference type="PROSITE" id="PS51219">
    <property type="entry name" value="DPCK"/>
    <property type="match status" value="1"/>
</dbReference>
<dbReference type="Pfam" id="PF08240">
    <property type="entry name" value="ADH_N"/>
    <property type="match status" value="2"/>
</dbReference>
<evidence type="ECO:0000256" key="31">
    <source>
        <dbReference type="ARBA" id="ARBA00060565"/>
    </source>
</evidence>
<dbReference type="NCBIfam" id="TIGR02818">
    <property type="entry name" value="adh_III_F_hyde"/>
    <property type="match status" value="1"/>
</dbReference>
<dbReference type="InterPro" id="IPR036291">
    <property type="entry name" value="NAD(P)-bd_dom_sf"/>
</dbReference>
<comment type="subunit">
    <text evidence="5">Monomer.</text>
</comment>
<reference evidence="41" key="1">
    <citation type="submission" date="2020-05" db="UniProtKB">
        <authorList>
            <consortium name="EnsemblMetazoa"/>
        </authorList>
    </citation>
    <scope>IDENTIFICATION</scope>
    <source>
        <strain evidence="41">Jacobina</strain>
    </source>
</reference>
<evidence type="ECO:0000256" key="36">
    <source>
        <dbReference type="ARBA" id="ARBA00067394"/>
    </source>
</evidence>
<dbReference type="VEuPathDB" id="VectorBase:LLONM1_011662"/>
<dbReference type="SUPFAM" id="SSF52540">
    <property type="entry name" value="P-loop containing nucleoside triphosphate hydrolases"/>
    <property type="match status" value="1"/>
</dbReference>
<comment type="function">
    <text evidence="29">Alcohol dehydrogenase. Catalyzes the NAD-dependent oxidation of primary alcohols to the corresponding aldehydes. Oxidizes secondary alcohols to the corresponding ketones.</text>
</comment>
<dbReference type="GO" id="GO:0008270">
    <property type="term" value="F:zinc ion binding"/>
    <property type="evidence" value="ECO:0007669"/>
    <property type="project" value="InterPro"/>
</dbReference>
<dbReference type="InterPro" id="IPR014729">
    <property type="entry name" value="Rossmann-like_a/b/a_fold"/>
</dbReference>
<dbReference type="Pfam" id="PF00107">
    <property type="entry name" value="ADH_zinc_N"/>
    <property type="match status" value="1"/>
</dbReference>
<dbReference type="FunFam" id="3.90.180.10:FF:000007">
    <property type="entry name" value="Alcohol dehydrogenase 6"/>
    <property type="match status" value="1"/>
</dbReference>
<evidence type="ECO:0000256" key="8">
    <source>
        <dbReference type="ARBA" id="ARBA00013190"/>
    </source>
</evidence>
<evidence type="ECO:0000256" key="9">
    <source>
        <dbReference type="ARBA" id="ARBA00022490"/>
    </source>
</evidence>
<evidence type="ECO:0000256" key="17">
    <source>
        <dbReference type="ARBA" id="ARBA00022840"/>
    </source>
</evidence>
<dbReference type="Pfam" id="PF01467">
    <property type="entry name" value="CTP_transf_like"/>
    <property type="match status" value="1"/>
</dbReference>
<dbReference type="InterPro" id="IPR002328">
    <property type="entry name" value="ADH_Zn_CS"/>
</dbReference>
<dbReference type="SUPFAM" id="SSF52374">
    <property type="entry name" value="Nucleotidylyl transferase"/>
    <property type="match status" value="1"/>
</dbReference>
<evidence type="ECO:0000256" key="14">
    <source>
        <dbReference type="ARBA" id="ARBA00022741"/>
    </source>
</evidence>
<evidence type="ECO:0000256" key="24">
    <source>
        <dbReference type="ARBA" id="ARBA00048110"/>
    </source>
</evidence>
<keyword evidence="9" id="KW-0963">Cytoplasm</keyword>
<evidence type="ECO:0000256" key="11">
    <source>
        <dbReference type="ARBA" id="ARBA00022679"/>
    </source>
</evidence>
<comment type="pathway">
    <text evidence="32">Cofactor biosynthesis; coenzyme A biosynthesis; CoA from (R)-pantothenate: step 5/5.</text>
</comment>
<comment type="catalytic activity">
    <reaction evidence="23">
        <text>S-(hydroxymethyl)glutathione + NADP(+) = S-formylglutathione + NADPH + H(+)</text>
        <dbReference type="Rhea" id="RHEA:19981"/>
        <dbReference type="ChEBI" id="CHEBI:15378"/>
        <dbReference type="ChEBI" id="CHEBI:57688"/>
        <dbReference type="ChEBI" id="CHEBI:57783"/>
        <dbReference type="ChEBI" id="CHEBI:58349"/>
        <dbReference type="ChEBI" id="CHEBI:58758"/>
        <dbReference type="EC" id="1.1.1.284"/>
    </reaction>
</comment>
<evidence type="ECO:0000256" key="13">
    <source>
        <dbReference type="ARBA" id="ARBA00022723"/>
    </source>
</evidence>
<evidence type="ECO:0000256" key="35">
    <source>
        <dbReference type="ARBA" id="ARBA00066359"/>
    </source>
</evidence>
<evidence type="ECO:0000256" key="6">
    <source>
        <dbReference type="ARBA" id="ARBA00012309"/>
    </source>
</evidence>
<dbReference type="NCBIfam" id="TIGR00152">
    <property type="entry name" value="dephospho-CoA kinase"/>
    <property type="match status" value="1"/>
</dbReference>
<dbReference type="Gene3D" id="3.40.50.300">
    <property type="entry name" value="P-loop containing nucleotide triphosphate hydrolases"/>
    <property type="match status" value="1"/>
</dbReference>
<keyword evidence="20" id="KW-0496">Mitochondrion</keyword>
<dbReference type="AlphaFoldDB" id="A0A1B0CL29"/>
<comment type="catalytic activity">
    <reaction evidence="26">
        <text>a primary alcohol + NAD(+) = an aldehyde + NADH + H(+)</text>
        <dbReference type="Rhea" id="RHEA:10736"/>
        <dbReference type="ChEBI" id="CHEBI:15378"/>
        <dbReference type="ChEBI" id="CHEBI:15734"/>
        <dbReference type="ChEBI" id="CHEBI:17478"/>
        <dbReference type="ChEBI" id="CHEBI:57540"/>
        <dbReference type="ChEBI" id="CHEBI:57945"/>
        <dbReference type="EC" id="1.1.1.1"/>
    </reaction>
</comment>
<keyword evidence="17" id="KW-0067">ATP-binding</keyword>
<organism evidence="41 42">
    <name type="scientific">Lutzomyia longipalpis</name>
    <name type="common">Sand fly</name>
    <dbReference type="NCBI Taxonomy" id="7200"/>
    <lineage>
        <taxon>Eukaryota</taxon>
        <taxon>Metazoa</taxon>
        <taxon>Ecdysozoa</taxon>
        <taxon>Arthropoda</taxon>
        <taxon>Hexapoda</taxon>
        <taxon>Insecta</taxon>
        <taxon>Pterygota</taxon>
        <taxon>Neoptera</taxon>
        <taxon>Endopterygota</taxon>
        <taxon>Diptera</taxon>
        <taxon>Nematocera</taxon>
        <taxon>Psychodoidea</taxon>
        <taxon>Psychodidae</taxon>
        <taxon>Lutzomyia</taxon>
        <taxon>Lutzomyia</taxon>
    </lineage>
</organism>
<evidence type="ECO:0000259" key="40">
    <source>
        <dbReference type="Pfam" id="PF08240"/>
    </source>
</evidence>
<feature type="domain" description="Alcohol dehydrogenase-like N-terminal" evidence="40">
    <location>
        <begin position="710"/>
        <end position="836"/>
    </location>
</feature>
<evidence type="ECO:0000259" key="38">
    <source>
        <dbReference type="Pfam" id="PF00107"/>
    </source>
</evidence>
<dbReference type="CDD" id="cd08300">
    <property type="entry name" value="alcohol_DH_class_III"/>
    <property type="match status" value="1"/>
</dbReference>
<protein>
    <recommendedName>
        <fullName evidence="37">Alcohol dehydrogenase 6</fullName>
        <ecNumber evidence="8">1.1.1.1</ecNumber>
        <ecNumber evidence="6">1.1.1.284</ecNumber>
        <ecNumber evidence="35">2.7.1.24</ecNumber>
        <ecNumber evidence="7">2.7.7.3</ecNumber>
    </recommendedName>
    <alternativeName>
        <fullName evidence="36">Bifunctional coenzyme A synthase</fullName>
    </alternativeName>
    <alternativeName>
        <fullName evidence="22">S-(hydroxymethyl)glutathione dehydrogenase</fullName>
    </alternativeName>
</protein>
<evidence type="ECO:0000256" key="21">
    <source>
        <dbReference type="ARBA" id="ARBA00023268"/>
    </source>
</evidence>
<dbReference type="InterPro" id="IPR027417">
    <property type="entry name" value="P-loop_NTPase"/>
</dbReference>
<dbReference type="InterPro" id="IPR011032">
    <property type="entry name" value="GroES-like_sf"/>
</dbReference>
<proteinExistence type="inferred from homology"/>
<keyword evidence="21" id="KW-0511">Multifunctional enzyme</keyword>
<dbReference type="VEuPathDB" id="VectorBase:LLOJ005316"/>
<dbReference type="Gene3D" id="3.90.180.10">
    <property type="entry name" value="Medium-chain alcohol dehydrogenases, catalytic domain"/>
    <property type="match status" value="3"/>
</dbReference>
<dbReference type="NCBIfam" id="NF001985">
    <property type="entry name" value="PRK00777.1"/>
    <property type="match status" value="1"/>
</dbReference>
<comment type="subcellular location">
    <subcellularLocation>
        <location evidence="3">Cytoplasm</location>
    </subcellularLocation>
    <subcellularLocation>
        <location evidence="2">Mitochondrion matrix</location>
    </subcellularLocation>
</comment>
<dbReference type="Gene3D" id="3.40.50.620">
    <property type="entry name" value="HUPs"/>
    <property type="match status" value="1"/>
</dbReference>
<evidence type="ECO:0000256" key="29">
    <source>
        <dbReference type="ARBA" id="ARBA00055159"/>
    </source>
</evidence>
<dbReference type="EMBL" id="AJWK01016860">
    <property type="status" value="NOT_ANNOTATED_CDS"/>
    <property type="molecule type" value="Genomic_DNA"/>
</dbReference>
<keyword evidence="15" id="KW-0418">Kinase</keyword>
<keyword evidence="11" id="KW-0808">Transferase</keyword>
<dbReference type="GO" id="GO:0004140">
    <property type="term" value="F:dephospho-CoA kinase activity"/>
    <property type="evidence" value="ECO:0007669"/>
    <property type="project" value="UniProtKB-EC"/>
</dbReference>
<evidence type="ECO:0000256" key="22">
    <source>
        <dbReference type="ARBA" id="ARBA00032767"/>
    </source>
</evidence>
<feature type="domain" description="Alcohol dehydrogenase-like C-terminal" evidence="38">
    <location>
        <begin position="881"/>
        <end position="1002"/>
    </location>
</feature>
<dbReference type="PANTHER" id="PTHR43880">
    <property type="entry name" value="ALCOHOL DEHYDROGENASE"/>
    <property type="match status" value="1"/>
</dbReference>
<keyword evidence="19" id="KW-0520">NAD</keyword>
<evidence type="ECO:0000256" key="33">
    <source>
        <dbReference type="ARBA" id="ARBA00061014"/>
    </source>
</evidence>
<comment type="similarity">
    <text evidence="33">Belongs to the zinc-containing alcohol dehydrogenase family. Class-V subfamily.</text>
</comment>
<dbReference type="VEuPathDB" id="VectorBase:LLONM1_003418"/>
<dbReference type="InterPro" id="IPR004821">
    <property type="entry name" value="Cyt_trans-like"/>
</dbReference>
<comment type="pathway">
    <text evidence="31">Cofactor biosynthesis; coenzyme A biosynthesis; CoA from (R)-pantothenate: step 4/5.</text>
</comment>
<comment type="catalytic activity">
    <reaction evidence="27">
        <text>(R)-4'-phosphopantetheine + ATP + H(+) = 3'-dephospho-CoA + diphosphate</text>
        <dbReference type="Rhea" id="RHEA:19801"/>
        <dbReference type="ChEBI" id="CHEBI:15378"/>
        <dbReference type="ChEBI" id="CHEBI:30616"/>
        <dbReference type="ChEBI" id="CHEBI:33019"/>
        <dbReference type="ChEBI" id="CHEBI:57328"/>
        <dbReference type="ChEBI" id="CHEBI:61723"/>
        <dbReference type="EC" id="2.7.7.3"/>
    </reaction>
    <physiologicalReaction direction="left-to-right" evidence="27">
        <dbReference type="Rhea" id="RHEA:19802"/>
    </physiologicalReaction>
</comment>
<evidence type="ECO:0000256" key="4">
    <source>
        <dbReference type="ARBA" id="ARBA00010902"/>
    </source>
</evidence>
<evidence type="ECO:0000256" key="32">
    <source>
        <dbReference type="ARBA" id="ARBA00060696"/>
    </source>
</evidence>
<dbReference type="EnsemblMetazoa" id="LLOJ005316-RA">
    <property type="protein sequence ID" value="LLOJ005316-PA"/>
    <property type="gene ID" value="LLOJ005316"/>
</dbReference>
<keyword evidence="16" id="KW-0862">Zinc</keyword>
<evidence type="ECO:0000256" key="15">
    <source>
        <dbReference type="ARBA" id="ARBA00022777"/>
    </source>
</evidence>
<accession>A0A1B0CL29</accession>
<evidence type="ECO:0000256" key="28">
    <source>
        <dbReference type="ARBA" id="ARBA00051912"/>
    </source>
</evidence>
<comment type="similarity">
    <text evidence="4">Belongs to the zinc-containing alcohol dehydrogenase family. Class-III subfamily.</text>
</comment>
<dbReference type="EMBL" id="AJWK01016861">
    <property type="status" value="NOT_ANNOTATED_CDS"/>
    <property type="molecule type" value="Genomic_DNA"/>
</dbReference>
<dbReference type="HAMAP" id="MF_00376">
    <property type="entry name" value="Dephospho_CoA_kinase"/>
    <property type="match status" value="1"/>
</dbReference>
<comment type="catalytic activity">
    <reaction evidence="28">
        <text>3'-dephospho-CoA + ATP = ADP + CoA + H(+)</text>
        <dbReference type="Rhea" id="RHEA:18245"/>
        <dbReference type="ChEBI" id="CHEBI:15378"/>
        <dbReference type="ChEBI" id="CHEBI:30616"/>
        <dbReference type="ChEBI" id="CHEBI:57287"/>
        <dbReference type="ChEBI" id="CHEBI:57328"/>
        <dbReference type="ChEBI" id="CHEBI:456216"/>
        <dbReference type="EC" id="2.7.1.24"/>
    </reaction>
    <physiologicalReaction direction="left-to-right" evidence="28">
        <dbReference type="Rhea" id="RHEA:18246"/>
    </physiologicalReaction>
</comment>
<feature type="domain" description="Alcohol dehydrogenase-like N-terminal" evidence="40">
    <location>
        <begin position="562"/>
        <end position="643"/>
    </location>
</feature>
<sequence length="1052" mass="115616">MAKTGLLLTSSLARLPFCLQAARKHVAKTLYIQIEPRSSNIQCVPIYSTAINRIYTSSSIHCNHLDVRVLITNLRGQRVQSLSQQVDVLMFDADVPQAEATLLAEGLRAPSVVQLENPEAVESQGFTTEDGDSPDSYKMHDNVVLGGTFDRLHMGHKILLSNAVLRAKKRLVVGVTDASMVKSKKLPELILPVDQRINDVTNFLKDIDHSLRYEVVPISDPFGPTATDPDMDLIVVSQETQRGGEKVNELRLKNNLNKLQIHCIGMLEGESVSEEDKEVKISSSNQRMDLLGTRIREPEPKGHLEKHPYLIGLLGGIASGKSIMCERFKRFGAAVIDCDKLAHSLYEPGTECFNALKEHFGAGIVGSDGKIDRKVLGSIVFSQKEKLEELNGIVWPKLLDAVKVRIEEIRKQGQHRVVFIEAAVLLKAGWQNHVHEVWSLIIPPEEAIRRLQERNNLTEEEAKMRINSQLSNDVIVQHSNVVFSSQWSYEFTEKQAVRAWEILMKDLDTCPEVSSKIYLSNIPEGVEMSSTAGKVIKCRAAVAWKEKQPLTIEEIEVDPPKAHEVRIKILATGVCHTDAYTLGGFDSEGVFPVILGHEGAGIVESVGEGVTGFKEGDHVIPLYIPQCNECKFCKSGKTNLCQKIRVTQEGDHVIPLYIPQCNECKFCKSGKTNLCQKIRVTQVIKCRAAVAWKEKQPLTIEEIEVDPPKAHEVRIKILATGVCHTDAYTLGGFDSEGIFPVILGHEGAGIVESVGEGVTGFKEGDHVIPLYIPQCNECKFCKSGKTNLCQKIRVTQGRGVMPDGTSRFRCRGETVFHFMGTSTFSEYTVVADVSLCRIDRAAPLEKVCLLGCGIPTGYGAALNTAKVEPGTTCVIFGLGCVGLAAAMGCKKAGATRIIGVDLNPGKFDVGRTFGCTEFVNPKDHTRPIQEVLVELTDGGADYTFECIGNVATMRAALEACCKGWGTSVIIGVAAAGQEISTKPFYLVTGRSWKGSAFGGWKSIDSVPMLVGEYLNKELLIDEFVTHTMSLDKINEAFDLMHEGKSIRSVVNF</sequence>
<dbReference type="GO" id="GO:0051903">
    <property type="term" value="F:S-(hydroxymethyl)glutathione dehydrogenase [NAD(P)+] activity"/>
    <property type="evidence" value="ECO:0007669"/>
    <property type="project" value="UniProtKB-EC"/>
</dbReference>
<evidence type="ECO:0000256" key="30">
    <source>
        <dbReference type="ARBA" id="ARBA00059677"/>
    </source>
</evidence>
<dbReference type="FunFam" id="3.40.50.620:FF:000089">
    <property type="entry name" value="Bifunctional coenzyme A synthase"/>
    <property type="match status" value="1"/>
</dbReference>
<evidence type="ECO:0000256" key="16">
    <source>
        <dbReference type="ARBA" id="ARBA00022833"/>
    </source>
</evidence>
<dbReference type="GO" id="GO:0046294">
    <property type="term" value="P:formaldehyde catabolic process"/>
    <property type="evidence" value="ECO:0007669"/>
    <property type="project" value="InterPro"/>
</dbReference>